<dbReference type="Gene3D" id="1.10.1200.270">
    <property type="entry name" value="Methyltransferase, alpha-helical capping domain"/>
    <property type="match status" value="1"/>
</dbReference>
<dbReference type="Pfam" id="PF03492">
    <property type="entry name" value="Methyltransf_7"/>
    <property type="match status" value="1"/>
</dbReference>
<reference evidence="3" key="1">
    <citation type="submission" date="2014-04" db="EMBL/GenBank/DDBJ databases">
        <title>Molecular cloning and functional characterization of a BSMT gene from lily (Lilium 'Yelloween').</title>
        <authorList>
            <person name="Wang H."/>
            <person name="Sun M."/>
            <person name="Zhang Q.X."/>
        </authorList>
    </citation>
    <scope>NUCLEOTIDE SEQUENCE</scope>
    <source>
        <tissue evidence="3">Petal</tissue>
    </source>
</reference>
<gene>
    <name evidence="3" type="primary">BSMT</name>
</gene>
<organism evidence="3">
    <name type="scientific">Lilium hybrid cultivar</name>
    <dbReference type="NCBI Taxonomy" id="156531"/>
    <lineage>
        <taxon>Eukaryota</taxon>
        <taxon>Viridiplantae</taxon>
        <taxon>Streptophyta</taxon>
        <taxon>Embryophyta</taxon>
        <taxon>Tracheophyta</taxon>
        <taxon>Spermatophyta</taxon>
        <taxon>Magnoliopsida</taxon>
        <taxon>Liliopsida</taxon>
        <taxon>Liliales</taxon>
        <taxon>Liliaceae</taxon>
        <taxon>Lilium</taxon>
    </lineage>
</organism>
<protein>
    <submittedName>
        <fullName evidence="3">SAM:benzoic acid/salicylic acid carboxyl methyltransferase</fullName>
    </submittedName>
</protein>
<dbReference type="PANTHER" id="PTHR31009">
    <property type="entry name" value="S-ADENOSYL-L-METHIONINE:CARBOXYL METHYLTRANSFERASE FAMILY PROTEIN"/>
    <property type="match status" value="1"/>
</dbReference>
<name>A0A075W3C7_9LILI</name>
<evidence type="ECO:0000256" key="1">
    <source>
        <dbReference type="ARBA" id="ARBA00022723"/>
    </source>
</evidence>
<dbReference type="BRENDA" id="2.1.1.273">
    <property type="organism ID" value="14403"/>
</dbReference>
<dbReference type="GO" id="GO:0046872">
    <property type="term" value="F:metal ion binding"/>
    <property type="evidence" value="ECO:0007669"/>
    <property type="project" value="UniProtKB-KW"/>
</dbReference>
<evidence type="ECO:0000256" key="2">
    <source>
        <dbReference type="ARBA" id="ARBA00022842"/>
    </source>
</evidence>
<keyword evidence="1" id="KW-0479">Metal-binding</keyword>
<dbReference type="Gene3D" id="3.40.50.150">
    <property type="entry name" value="Vaccinia Virus protein VP39"/>
    <property type="match status" value="1"/>
</dbReference>
<evidence type="ECO:0000313" key="3">
    <source>
        <dbReference type="EMBL" id="AIG92833.1"/>
    </source>
</evidence>
<dbReference type="SUPFAM" id="SSF53335">
    <property type="entry name" value="S-adenosyl-L-methionine-dependent methyltransferases"/>
    <property type="match status" value="1"/>
</dbReference>
<keyword evidence="3" id="KW-0489">Methyltransferase</keyword>
<dbReference type="InterPro" id="IPR029063">
    <property type="entry name" value="SAM-dependent_MTases_sf"/>
</dbReference>
<dbReference type="EMBL" id="KJ755672">
    <property type="protein sequence ID" value="AIG92833.1"/>
    <property type="molecule type" value="mRNA"/>
</dbReference>
<accession>A0A075W3C7</accession>
<dbReference type="InterPro" id="IPR005299">
    <property type="entry name" value="MeTrfase_7"/>
</dbReference>
<dbReference type="GO" id="GO:0032259">
    <property type="term" value="P:methylation"/>
    <property type="evidence" value="ECO:0007669"/>
    <property type="project" value="UniProtKB-KW"/>
</dbReference>
<keyword evidence="3" id="KW-0808">Transferase</keyword>
<sequence length="360" mass="41048">MVGGNGETSYAANSALQRNVLAKAKFIVQEAVSNLYCTLLPEIFVMADMGCSSGPNTLKVVSDTIETIGDTCHQLGRRPAEVQFFLNDLPGNDFNTIFRSLPSFKERVKEEREGRETVPFYVVGVPGSFYGKLFPDKSIHLIHSSYSIQWLSQVPRVLTNGLNKWNIYISRLSPPSVFEAYFEQFKSDFQLFLELRSKEIIPGGKLVITYLGRGNEDSSKGKYFYLWDLLAKSLNAMVSKGILREEDVHTFNLPFYAPSLEEVVNVIQHEGSFELKRRYIFEINWDGNDDCMDDFIFSSLKSGEQVVKYMRAVLDSLLAQHFGEEILDELFANYKNYIAAQLMKEKMKFVNFVLSLEKKA</sequence>
<dbReference type="AlphaFoldDB" id="A0A075W3C7"/>
<proteinExistence type="evidence at transcript level"/>
<dbReference type="GO" id="GO:0008168">
    <property type="term" value="F:methyltransferase activity"/>
    <property type="evidence" value="ECO:0007669"/>
    <property type="project" value="UniProtKB-KW"/>
</dbReference>
<dbReference type="InterPro" id="IPR042086">
    <property type="entry name" value="MeTrfase_capping"/>
</dbReference>
<keyword evidence="2" id="KW-0460">Magnesium</keyword>
<dbReference type="BRENDA" id="2.1.1.274">
    <property type="organism ID" value="14403"/>
</dbReference>